<name>A0A920CS96_9BACL</name>
<comment type="caution">
    <text evidence="6">The sequence shown here is derived from an EMBL/GenBank/DDBJ whole genome shotgun (WGS) entry which is preliminary data.</text>
</comment>
<sequence length="191" mass="21916">MITMEKKETAKERILRTASDLFYREGVRAVGIDRIIEESGVAKASFYRNFETKDDLVVAYLEQYYHVLMKPFDDAGKRHPENPVEQLYDLIESLGARVEMPGHRGCPFLNAAVEFPDSDHPSHEMVIKYHRETQRNISQIAERAGIRDPETLASQLVMLFNGALMSAYLDRATYNFADFQSAARLLVNQRL</sequence>
<keyword evidence="3" id="KW-0804">Transcription</keyword>
<organism evidence="6 7">
    <name type="scientific">Paenibacillus azoreducens</name>
    <dbReference type="NCBI Taxonomy" id="116718"/>
    <lineage>
        <taxon>Bacteria</taxon>
        <taxon>Bacillati</taxon>
        <taxon>Bacillota</taxon>
        <taxon>Bacilli</taxon>
        <taxon>Bacillales</taxon>
        <taxon>Paenibacillaceae</taxon>
        <taxon>Paenibacillus</taxon>
    </lineage>
</organism>
<protein>
    <submittedName>
        <fullName evidence="6">TetR family transcriptional regulator</fullName>
    </submittedName>
</protein>
<dbReference type="InterPro" id="IPR036271">
    <property type="entry name" value="Tet_transcr_reg_TetR-rel_C_sf"/>
</dbReference>
<dbReference type="SUPFAM" id="SSF48498">
    <property type="entry name" value="Tetracyclin repressor-like, C-terminal domain"/>
    <property type="match status" value="1"/>
</dbReference>
<dbReference type="AlphaFoldDB" id="A0A920CS96"/>
<dbReference type="GO" id="GO:0003677">
    <property type="term" value="F:DNA binding"/>
    <property type="evidence" value="ECO:0007669"/>
    <property type="project" value="UniProtKB-UniRule"/>
</dbReference>
<dbReference type="EMBL" id="BORT01000018">
    <property type="protein sequence ID" value="GIO49060.1"/>
    <property type="molecule type" value="Genomic_DNA"/>
</dbReference>
<dbReference type="PANTHER" id="PTHR47506:SF1">
    <property type="entry name" value="HTH-TYPE TRANSCRIPTIONAL REGULATOR YJDC"/>
    <property type="match status" value="1"/>
</dbReference>
<dbReference type="InterPro" id="IPR001647">
    <property type="entry name" value="HTH_TetR"/>
</dbReference>
<evidence type="ECO:0000313" key="6">
    <source>
        <dbReference type="EMBL" id="GIO49060.1"/>
    </source>
</evidence>
<dbReference type="PRINTS" id="PR00455">
    <property type="entry name" value="HTHTETR"/>
</dbReference>
<dbReference type="Pfam" id="PF00440">
    <property type="entry name" value="TetR_N"/>
    <property type="match status" value="1"/>
</dbReference>
<evidence type="ECO:0000256" key="1">
    <source>
        <dbReference type="ARBA" id="ARBA00023015"/>
    </source>
</evidence>
<keyword evidence="2 4" id="KW-0238">DNA-binding</keyword>
<dbReference type="Pfam" id="PF16925">
    <property type="entry name" value="TetR_C_13"/>
    <property type="match status" value="1"/>
</dbReference>
<dbReference type="PANTHER" id="PTHR47506">
    <property type="entry name" value="TRANSCRIPTIONAL REGULATORY PROTEIN"/>
    <property type="match status" value="1"/>
</dbReference>
<reference evidence="6 7" key="1">
    <citation type="submission" date="2021-03" db="EMBL/GenBank/DDBJ databases">
        <title>Antimicrobial resistance genes in bacteria isolated from Japanese honey, and their potential for conferring macrolide and lincosamide resistance in the American foulbrood pathogen Paenibacillus larvae.</title>
        <authorList>
            <person name="Okamoto M."/>
            <person name="Kumagai M."/>
            <person name="Kanamori H."/>
            <person name="Takamatsu D."/>
        </authorList>
    </citation>
    <scope>NUCLEOTIDE SEQUENCE [LARGE SCALE GENOMIC DNA]</scope>
    <source>
        <strain evidence="6 7">J34TS1</strain>
    </source>
</reference>
<dbReference type="Gene3D" id="1.10.357.10">
    <property type="entry name" value="Tetracycline Repressor, domain 2"/>
    <property type="match status" value="1"/>
</dbReference>
<dbReference type="SUPFAM" id="SSF46689">
    <property type="entry name" value="Homeodomain-like"/>
    <property type="match status" value="1"/>
</dbReference>
<dbReference type="Proteomes" id="UP000682811">
    <property type="component" value="Unassembled WGS sequence"/>
</dbReference>
<dbReference type="InterPro" id="IPR009057">
    <property type="entry name" value="Homeodomain-like_sf"/>
</dbReference>
<feature type="DNA-binding region" description="H-T-H motif" evidence="4">
    <location>
        <begin position="31"/>
        <end position="50"/>
    </location>
</feature>
<evidence type="ECO:0000259" key="5">
    <source>
        <dbReference type="PROSITE" id="PS50977"/>
    </source>
</evidence>
<evidence type="ECO:0000256" key="4">
    <source>
        <dbReference type="PROSITE-ProRule" id="PRU00335"/>
    </source>
</evidence>
<evidence type="ECO:0000256" key="2">
    <source>
        <dbReference type="ARBA" id="ARBA00023125"/>
    </source>
</evidence>
<evidence type="ECO:0000313" key="7">
    <source>
        <dbReference type="Proteomes" id="UP000682811"/>
    </source>
</evidence>
<gene>
    <name evidence="6" type="ORF">J34TS1_38250</name>
</gene>
<proteinExistence type="predicted"/>
<feature type="domain" description="HTH tetR-type" evidence="5">
    <location>
        <begin position="8"/>
        <end position="68"/>
    </location>
</feature>
<keyword evidence="7" id="KW-1185">Reference proteome</keyword>
<keyword evidence="1" id="KW-0805">Transcription regulation</keyword>
<dbReference type="PROSITE" id="PS50977">
    <property type="entry name" value="HTH_TETR_2"/>
    <property type="match status" value="1"/>
</dbReference>
<dbReference type="InterPro" id="IPR011075">
    <property type="entry name" value="TetR_C"/>
</dbReference>
<accession>A0A920CS96</accession>
<evidence type="ECO:0000256" key="3">
    <source>
        <dbReference type="ARBA" id="ARBA00023163"/>
    </source>
</evidence>